<dbReference type="RefSeq" id="WP_114450614.1">
    <property type="nucleotide sequence ID" value="NZ_QPHM01000003.1"/>
</dbReference>
<name>A0A368N2P9_9EURY</name>
<evidence type="ECO:0000313" key="1">
    <source>
        <dbReference type="EMBL" id="RCU44440.1"/>
    </source>
</evidence>
<protein>
    <submittedName>
        <fullName evidence="1">Uncharacterized protein</fullName>
    </submittedName>
</protein>
<evidence type="ECO:0000313" key="2">
    <source>
        <dbReference type="Proteomes" id="UP000252189"/>
    </source>
</evidence>
<dbReference type="Proteomes" id="UP000252189">
    <property type="component" value="Unassembled WGS sequence"/>
</dbReference>
<dbReference type="AlphaFoldDB" id="A0A368N2P9"/>
<organism evidence="1 2">
    <name type="scientific">Haloplanus salinus</name>
    <dbReference type="NCBI Taxonomy" id="1126245"/>
    <lineage>
        <taxon>Archaea</taxon>
        <taxon>Methanobacteriati</taxon>
        <taxon>Methanobacteriota</taxon>
        <taxon>Stenosarchaea group</taxon>
        <taxon>Halobacteria</taxon>
        <taxon>Halobacteriales</taxon>
        <taxon>Haloferacaceae</taxon>
        <taxon>Haloplanus</taxon>
    </lineage>
</organism>
<accession>A0A368N2P9</accession>
<sequence length="284" mass="32742">MDSFRRAGDERVNVFEVDEVYLFKHYFDGEDVCNRLKSYYNNQQYRFEVPRDDFGTLRSVLSNQGYELTESMTTVRNRSGSDIDESKLVDQGYLENPYVGTRKYYYVTEKGQHAVDRKLYTGRDYGDLHEKVHHKVFTECFARYLAQTENQHVEKYYEPMGGGMVFDVAGFIDLPGGQRNLTAIGEIITTVKPERVVKHYDDFAQYDGVTKHWVVKDIDITHDLVRALHDAGRVETVPPKSLQNHTRIAETVFGEHGEWQIHSGSDIVEAVRAFTTESEDGAID</sequence>
<dbReference type="OrthoDB" id="202386at2157"/>
<comment type="caution">
    <text evidence="1">The sequence shown here is derived from an EMBL/GenBank/DDBJ whole genome shotgun (WGS) entry which is preliminary data.</text>
</comment>
<proteinExistence type="predicted"/>
<keyword evidence="2" id="KW-1185">Reference proteome</keyword>
<gene>
    <name evidence="1" type="ORF">DU504_16995</name>
</gene>
<dbReference type="EMBL" id="QPHM01000003">
    <property type="protein sequence ID" value="RCU44440.1"/>
    <property type="molecule type" value="Genomic_DNA"/>
</dbReference>
<reference evidence="1 2" key="1">
    <citation type="submission" date="2018-07" db="EMBL/GenBank/DDBJ databases">
        <title>Genome sequences of Haloplanus salinus JCM 18368T.</title>
        <authorList>
            <person name="Kim Y.B."/>
            <person name="Roh S.W."/>
        </authorList>
    </citation>
    <scope>NUCLEOTIDE SEQUENCE [LARGE SCALE GENOMIC DNA]</scope>
    <source>
        <strain evidence="1 2">JCM 18368</strain>
    </source>
</reference>